<dbReference type="CDD" id="cd06580">
    <property type="entry name" value="TM_PBP1_transp_TpRbsC_like"/>
    <property type="match status" value="1"/>
</dbReference>
<organism evidence="7 8">
    <name type="scientific">Paenibacillus herberti</name>
    <dbReference type="NCBI Taxonomy" id="1619309"/>
    <lineage>
        <taxon>Bacteria</taxon>
        <taxon>Bacillati</taxon>
        <taxon>Bacillota</taxon>
        <taxon>Bacilli</taxon>
        <taxon>Bacillales</taxon>
        <taxon>Paenibacillaceae</taxon>
        <taxon>Paenibacillus</taxon>
    </lineage>
</organism>
<keyword evidence="3 6" id="KW-0812">Transmembrane</keyword>
<dbReference type="GO" id="GO:0022857">
    <property type="term" value="F:transmembrane transporter activity"/>
    <property type="evidence" value="ECO:0007669"/>
    <property type="project" value="InterPro"/>
</dbReference>
<dbReference type="GO" id="GO:0005886">
    <property type="term" value="C:plasma membrane"/>
    <property type="evidence" value="ECO:0007669"/>
    <property type="project" value="UniProtKB-SubCell"/>
</dbReference>
<comment type="caution">
    <text evidence="7">The sequence shown here is derived from an EMBL/GenBank/DDBJ whole genome shotgun (WGS) entry which is preliminary data.</text>
</comment>
<dbReference type="Pfam" id="PF02653">
    <property type="entry name" value="BPD_transp_2"/>
    <property type="match status" value="1"/>
</dbReference>
<feature type="transmembrane region" description="Helical" evidence="6">
    <location>
        <begin position="108"/>
        <end position="133"/>
    </location>
</feature>
<name>A0A229NX60_9BACL</name>
<evidence type="ECO:0000256" key="3">
    <source>
        <dbReference type="ARBA" id="ARBA00022692"/>
    </source>
</evidence>
<dbReference type="RefSeq" id="WP_089525403.1">
    <property type="nucleotide sequence ID" value="NZ_NMUQ01000002.1"/>
</dbReference>
<dbReference type="InterPro" id="IPR001851">
    <property type="entry name" value="ABC_transp_permease"/>
</dbReference>
<evidence type="ECO:0000256" key="2">
    <source>
        <dbReference type="ARBA" id="ARBA00022475"/>
    </source>
</evidence>
<evidence type="ECO:0000256" key="4">
    <source>
        <dbReference type="ARBA" id="ARBA00022989"/>
    </source>
</evidence>
<gene>
    <name evidence="7" type="ORF">CGZ75_16795</name>
</gene>
<keyword evidence="8" id="KW-1185">Reference proteome</keyword>
<feature type="transmembrane region" description="Helical" evidence="6">
    <location>
        <begin position="12"/>
        <end position="33"/>
    </location>
</feature>
<feature type="transmembrane region" description="Helical" evidence="6">
    <location>
        <begin position="294"/>
        <end position="311"/>
    </location>
</feature>
<evidence type="ECO:0000256" key="5">
    <source>
        <dbReference type="ARBA" id="ARBA00023136"/>
    </source>
</evidence>
<dbReference type="OrthoDB" id="45037at2"/>
<evidence type="ECO:0000256" key="6">
    <source>
        <dbReference type="SAM" id="Phobius"/>
    </source>
</evidence>
<reference evidence="7 8" key="1">
    <citation type="submission" date="2017-07" db="EMBL/GenBank/DDBJ databases">
        <title>Paenibacillus herberti R33 genome sequencing and assembly.</title>
        <authorList>
            <person name="Su W."/>
        </authorList>
    </citation>
    <scope>NUCLEOTIDE SEQUENCE [LARGE SCALE GENOMIC DNA]</scope>
    <source>
        <strain evidence="7 8">R33</strain>
    </source>
</reference>
<accession>A0A229NX60</accession>
<evidence type="ECO:0000256" key="1">
    <source>
        <dbReference type="ARBA" id="ARBA00004651"/>
    </source>
</evidence>
<evidence type="ECO:0000313" key="8">
    <source>
        <dbReference type="Proteomes" id="UP000215145"/>
    </source>
</evidence>
<keyword evidence="2" id="KW-1003">Cell membrane</keyword>
<dbReference type="PANTHER" id="PTHR47089">
    <property type="entry name" value="ABC TRANSPORTER, PERMEASE PROTEIN"/>
    <property type="match status" value="1"/>
</dbReference>
<keyword evidence="4 6" id="KW-1133">Transmembrane helix</keyword>
<dbReference type="PANTHER" id="PTHR47089:SF1">
    <property type="entry name" value="GUANOSINE ABC TRANSPORTER PERMEASE PROTEIN NUPP"/>
    <property type="match status" value="1"/>
</dbReference>
<dbReference type="AlphaFoldDB" id="A0A229NX60"/>
<sequence length="360" mass="39017">MQVLSKIFTKQSTYVPLVAIVLGLLVGAIVMWLGGYDPIVAYGAMLDKIFGSTYDFGEAIRQVTPLIFTGLAVAFAFRAGLFNIGVEGQFITGMTAATWIGINLNLPWFIHMPLAVIVGGIAGALWAGIAGWLKASRGVNEVISTIMLNWIAYYFANFMVRVVMVEPGQNRTKDIQGTASASIDWLVTLMDNARVHWGTVVAILCSFVFYYVLWKTRQGYELRASGFNPDAAHYAGMNVKGSIVKAMMFSGGLAGLGGAFESLGVFKSMAVMNALPGYGFDGIAVSLLGGNNPFGIIFGGILFGFLSYGSTGMSFEADVPNEIIRIVIGAVIFFVAIHGIVKWFLKPFFRKRREDKKEAA</sequence>
<dbReference type="EMBL" id="NMUQ01000002">
    <property type="protein sequence ID" value="OXM14586.1"/>
    <property type="molecule type" value="Genomic_DNA"/>
</dbReference>
<feature type="transmembrane region" description="Helical" evidence="6">
    <location>
        <begin position="323"/>
        <end position="345"/>
    </location>
</feature>
<feature type="transmembrane region" description="Helical" evidence="6">
    <location>
        <begin position="145"/>
        <end position="164"/>
    </location>
</feature>
<feature type="transmembrane region" description="Helical" evidence="6">
    <location>
        <begin position="59"/>
        <end position="77"/>
    </location>
</feature>
<evidence type="ECO:0000313" key="7">
    <source>
        <dbReference type="EMBL" id="OXM14586.1"/>
    </source>
</evidence>
<dbReference type="Proteomes" id="UP000215145">
    <property type="component" value="Unassembled WGS sequence"/>
</dbReference>
<protein>
    <submittedName>
        <fullName evidence="7">Branched-chain amino acid ABC transporter permease</fullName>
    </submittedName>
</protein>
<feature type="transmembrane region" description="Helical" evidence="6">
    <location>
        <begin position="195"/>
        <end position="213"/>
    </location>
</feature>
<proteinExistence type="predicted"/>
<comment type="subcellular location">
    <subcellularLocation>
        <location evidence="1">Cell membrane</location>
        <topology evidence="1">Multi-pass membrane protein</topology>
    </subcellularLocation>
</comment>
<keyword evidence="5 6" id="KW-0472">Membrane</keyword>